<dbReference type="Proteomes" id="UP001597438">
    <property type="component" value="Unassembled WGS sequence"/>
</dbReference>
<keyword evidence="2" id="KW-1185">Reference proteome</keyword>
<dbReference type="PROSITE" id="PS51257">
    <property type="entry name" value="PROKAR_LIPOPROTEIN"/>
    <property type="match status" value="1"/>
</dbReference>
<organism evidence="1 2">
    <name type="scientific">Christiangramia antarctica</name>
    <dbReference type="NCBI Taxonomy" id="2058158"/>
    <lineage>
        <taxon>Bacteria</taxon>
        <taxon>Pseudomonadati</taxon>
        <taxon>Bacteroidota</taxon>
        <taxon>Flavobacteriia</taxon>
        <taxon>Flavobacteriales</taxon>
        <taxon>Flavobacteriaceae</taxon>
        <taxon>Christiangramia</taxon>
    </lineage>
</organism>
<reference evidence="2" key="1">
    <citation type="journal article" date="2019" name="Int. J. Syst. Evol. Microbiol.">
        <title>The Global Catalogue of Microorganisms (GCM) 10K type strain sequencing project: providing services to taxonomists for standard genome sequencing and annotation.</title>
        <authorList>
            <consortium name="The Broad Institute Genomics Platform"/>
            <consortium name="The Broad Institute Genome Sequencing Center for Infectious Disease"/>
            <person name="Wu L."/>
            <person name="Ma J."/>
        </authorList>
    </citation>
    <scope>NUCLEOTIDE SEQUENCE [LARGE SCALE GENOMIC DNA]</scope>
    <source>
        <strain evidence="2">KCTC 52925</strain>
    </source>
</reference>
<dbReference type="EMBL" id="JBHUOJ010000041">
    <property type="protein sequence ID" value="MFD2835546.1"/>
    <property type="molecule type" value="Genomic_DNA"/>
</dbReference>
<sequence length="512" mass="56192">MKNLYLSFCVVVMVLAVQSCETPDDSESNGQTEILEIGSIENLKVIPYEIFEIPVNNPPGVVGDYKLYFGATKVIVSEILSDGIEIVIPRDIAVGSTDAVLNYKEQEYPLGRVEVLNYNNYFPANLGYIFPENGEYPIIMVDSAQTVITPHVVEGKVDNISFQFKNGTSSHLELNELGLPKQFYSEKLKVIYDNYDFQNKTVNIAYYVDDDIENAEFEYAVTLNQEALELLEQSRNQSRSQSSISNMLANSISASISLAACAASIATAPTGIGLALVMISCSSATYDAMKLIDPGLSNEVANKMQAFVGLEMDAIDCLTLPVHGMPTHALEFYGALNGCINTIIAGVQGIGETYDYYNAERERILQSYRSMLNSGYGDIKITLSWDTETDIDLWVTDPFSEKIWYDSPFSSSGGELDVDNVEGYGPENVFWPTNEAPFGTYTVQIHYYGPEDGPVTNCKVVIDNFGVQTTYHQALTPDGLATIAIFEAGARGMLIQSGEISLVTSSGLPSKN</sequence>
<dbReference type="RefSeq" id="WP_251742289.1">
    <property type="nucleotide sequence ID" value="NZ_JBHUOJ010000041.1"/>
</dbReference>
<evidence type="ECO:0000313" key="2">
    <source>
        <dbReference type="Proteomes" id="UP001597438"/>
    </source>
</evidence>
<protein>
    <submittedName>
        <fullName evidence="1">YfaP family protein</fullName>
    </submittedName>
</protein>
<accession>A0ABW5X9B6</accession>
<evidence type="ECO:0000313" key="1">
    <source>
        <dbReference type="EMBL" id="MFD2835546.1"/>
    </source>
</evidence>
<gene>
    <name evidence="1" type="ORF">ACFSYS_19795</name>
</gene>
<comment type="caution">
    <text evidence="1">The sequence shown here is derived from an EMBL/GenBank/DDBJ whole genome shotgun (WGS) entry which is preliminary data.</text>
</comment>
<name>A0ABW5X9B6_9FLAO</name>
<proteinExistence type="predicted"/>